<proteinExistence type="predicted"/>
<name>A0AAD5V017_9APHY</name>
<dbReference type="AlphaFoldDB" id="A0AAD5V017"/>
<gene>
    <name evidence="1" type="ORF">NLI96_g7069</name>
</gene>
<evidence type="ECO:0000313" key="1">
    <source>
        <dbReference type="EMBL" id="KAJ3482283.1"/>
    </source>
</evidence>
<protein>
    <submittedName>
        <fullName evidence="1">Uncharacterized protein</fullName>
    </submittedName>
</protein>
<comment type="caution">
    <text evidence="1">The sequence shown here is derived from an EMBL/GenBank/DDBJ whole genome shotgun (WGS) entry which is preliminary data.</text>
</comment>
<keyword evidence="2" id="KW-1185">Reference proteome</keyword>
<accession>A0AAD5V017</accession>
<evidence type="ECO:0000313" key="2">
    <source>
        <dbReference type="Proteomes" id="UP001212997"/>
    </source>
</evidence>
<dbReference type="EMBL" id="JANAWD010000280">
    <property type="protein sequence ID" value="KAJ3482283.1"/>
    <property type="molecule type" value="Genomic_DNA"/>
</dbReference>
<organism evidence="1 2">
    <name type="scientific">Meripilus lineatus</name>
    <dbReference type="NCBI Taxonomy" id="2056292"/>
    <lineage>
        <taxon>Eukaryota</taxon>
        <taxon>Fungi</taxon>
        <taxon>Dikarya</taxon>
        <taxon>Basidiomycota</taxon>
        <taxon>Agaricomycotina</taxon>
        <taxon>Agaricomycetes</taxon>
        <taxon>Polyporales</taxon>
        <taxon>Meripilaceae</taxon>
        <taxon>Meripilus</taxon>
    </lineage>
</organism>
<sequence length="88" mass="9368">MQRPSDGIDLTMRTQGPRGVQAVLGAGYHEKSTGFKFQANRVVRVTILTILWIQVLSQRAGLGGGSSSWMGGRGQLAGAKPQLNSINS</sequence>
<reference evidence="1" key="1">
    <citation type="submission" date="2022-07" db="EMBL/GenBank/DDBJ databases">
        <title>Genome Sequence of Physisporinus lineatus.</title>
        <authorList>
            <person name="Buettner E."/>
        </authorList>
    </citation>
    <scope>NUCLEOTIDE SEQUENCE</scope>
    <source>
        <strain evidence="1">VT162</strain>
    </source>
</reference>
<dbReference type="Proteomes" id="UP001212997">
    <property type="component" value="Unassembled WGS sequence"/>
</dbReference>